<protein>
    <recommendedName>
        <fullName evidence="4">Phospholipase D-like protein</fullName>
    </recommendedName>
</protein>
<proteinExistence type="predicted"/>
<reference evidence="3" key="1">
    <citation type="journal article" date="2019" name="Int. J. Syst. Evol. Microbiol.">
        <title>The Global Catalogue of Microorganisms (GCM) 10K type strain sequencing project: providing services to taxonomists for standard genome sequencing and annotation.</title>
        <authorList>
            <consortium name="The Broad Institute Genomics Platform"/>
            <consortium name="The Broad Institute Genome Sequencing Center for Infectious Disease"/>
            <person name="Wu L."/>
            <person name="Ma J."/>
        </authorList>
    </citation>
    <scope>NUCLEOTIDE SEQUENCE [LARGE SCALE GENOMIC DNA]</scope>
    <source>
        <strain evidence="3">KCTC 42866</strain>
    </source>
</reference>
<accession>A0ABW5MQW2</accession>
<keyword evidence="1" id="KW-1133">Transmembrane helix</keyword>
<keyword evidence="3" id="KW-1185">Reference proteome</keyword>
<dbReference type="RefSeq" id="WP_379080769.1">
    <property type="nucleotide sequence ID" value="NZ_JBHULL010000014.1"/>
</dbReference>
<evidence type="ECO:0000313" key="2">
    <source>
        <dbReference type="EMBL" id="MFD2584094.1"/>
    </source>
</evidence>
<dbReference type="EMBL" id="JBHULL010000014">
    <property type="protein sequence ID" value="MFD2584094.1"/>
    <property type="molecule type" value="Genomic_DNA"/>
</dbReference>
<evidence type="ECO:0008006" key="4">
    <source>
        <dbReference type="Google" id="ProtNLM"/>
    </source>
</evidence>
<organism evidence="2 3">
    <name type="scientific">Pedobacter vanadiisoli</name>
    <dbReference type="NCBI Taxonomy" id="1761975"/>
    <lineage>
        <taxon>Bacteria</taxon>
        <taxon>Pseudomonadati</taxon>
        <taxon>Bacteroidota</taxon>
        <taxon>Sphingobacteriia</taxon>
        <taxon>Sphingobacteriales</taxon>
        <taxon>Sphingobacteriaceae</taxon>
        <taxon>Pedobacter</taxon>
    </lineage>
</organism>
<evidence type="ECO:0000313" key="3">
    <source>
        <dbReference type="Proteomes" id="UP001597461"/>
    </source>
</evidence>
<gene>
    <name evidence="2" type="ORF">ACFSR6_16445</name>
</gene>
<evidence type="ECO:0000256" key="1">
    <source>
        <dbReference type="SAM" id="Phobius"/>
    </source>
</evidence>
<keyword evidence="1" id="KW-0812">Transmembrane</keyword>
<keyword evidence="1" id="KW-0472">Membrane</keyword>
<name>A0ABW5MQW2_9SPHI</name>
<sequence length="81" mass="9205">MPEIILGAVVLGLLLSPQLLAGFLAKRTGRKFWFWFLISFLIPIISLIILIFLEDKNPAAKSYKLADHVDRDNELVPRTVK</sequence>
<feature type="transmembrane region" description="Helical" evidence="1">
    <location>
        <begin position="32"/>
        <end position="53"/>
    </location>
</feature>
<comment type="caution">
    <text evidence="2">The sequence shown here is derived from an EMBL/GenBank/DDBJ whole genome shotgun (WGS) entry which is preliminary data.</text>
</comment>
<dbReference type="Proteomes" id="UP001597461">
    <property type="component" value="Unassembled WGS sequence"/>
</dbReference>